<reference evidence="2 4" key="1">
    <citation type="submission" date="2019-07" db="EMBL/GenBank/DDBJ databases">
        <title>Whole genome shotgun sequence of Frigoribacterium faeni NBRC 103066.</title>
        <authorList>
            <person name="Hosoyama A."/>
            <person name="Uohara A."/>
            <person name="Ohji S."/>
            <person name="Ichikawa N."/>
        </authorList>
    </citation>
    <scope>NUCLEOTIDE SEQUENCE [LARGE SCALE GENOMIC DNA]</scope>
    <source>
        <strain evidence="2 4">NBRC 103066</strain>
    </source>
</reference>
<feature type="compositionally biased region" description="Low complexity" evidence="1">
    <location>
        <begin position="10"/>
        <end position="22"/>
    </location>
</feature>
<feature type="compositionally biased region" description="Low complexity" evidence="1">
    <location>
        <begin position="40"/>
        <end position="56"/>
    </location>
</feature>
<keyword evidence="4" id="KW-1185">Reference proteome</keyword>
<evidence type="ECO:0000313" key="3">
    <source>
        <dbReference type="EMBL" id="MBA8813830.1"/>
    </source>
</evidence>
<evidence type="ECO:0000313" key="5">
    <source>
        <dbReference type="Proteomes" id="UP000522688"/>
    </source>
</evidence>
<dbReference type="OrthoDB" id="9856111at2"/>
<evidence type="ECO:0000256" key="1">
    <source>
        <dbReference type="SAM" id="MobiDB-lite"/>
    </source>
</evidence>
<protein>
    <submittedName>
        <fullName evidence="3">Uncharacterized protein</fullName>
    </submittedName>
</protein>
<proteinExistence type="predicted"/>
<comment type="caution">
    <text evidence="3">The sequence shown here is derived from an EMBL/GenBank/DDBJ whole genome shotgun (WGS) entry which is preliminary data.</text>
</comment>
<dbReference type="EMBL" id="JACGWW010000002">
    <property type="protein sequence ID" value="MBA8813830.1"/>
    <property type="molecule type" value="Genomic_DNA"/>
</dbReference>
<dbReference type="Proteomes" id="UP000522688">
    <property type="component" value="Unassembled WGS sequence"/>
</dbReference>
<gene>
    <name evidence="3" type="ORF">FB463_002079</name>
    <name evidence="2" type="ORF">FFA01_05040</name>
</gene>
<dbReference type="Proteomes" id="UP000321154">
    <property type="component" value="Unassembled WGS sequence"/>
</dbReference>
<evidence type="ECO:0000313" key="2">
    <source>
        <dbReference type="EMBL" id="GEK82195.1"/>
    </source>
</evidence>
<accession>A0A7W3JJ82</accession>
<sequence length="140" mass="13762">MSDDAAADRSTTTGASPATGAGADPGAGAGPGTGAGLGADGVSSAGSGSSVDAGALHPKLVPIRERALARRVGITITRPTTILVEGVPGPGLVQQAATLLAGVFGQRPALPSPAGTQWYSYTVGADGRVRKSRVWAPYRA</sequence>
<feature type="region of interest" description="Disordered" evidence="1">
    <location>
        <begin position="1"/>
        <end position="56"/>
    </location>
</feature>
<dbReference type="AlphaFoldDB" id="A0A7W3JJ82"/>
<feature type="compositionally biased region" description="Gly residues" evidence="1">
    <location>
        <begin position="23"/>
        <end position="39"/>
    </location>
</feature>
<dbReference type="RefSeq" id="WP_146852647.1">
    <property type="nucleotide sequence ID" value="NZ_BAAAHR010000003.1"/>
</dbReference>
<reference evidence="3 5" key="2">
    <citation type="submission" date="2020-07" db="EMBL/GenBank/DDBJ databases">
        <title>Sequencing the genomes of 1000 actinobacteria strains.</title>
        <authorList>
            <person name="Klenk H.-P."/>
        </authorList>
    </citation>
    <scope>NUCLEOTIDE SEQUENCE [LARGE SCALE GENOMIC DNA]</scope>
    <source>
        <strain evidence="3 5">DSM 10309</strain>
    </source>
</reference>
<evidence type="ECO:0000313" key="4">
    <source>
        <dbReference type="Proteomes" id="UP000321154"/>
    </source>
</evidence>
<name>A0A7W3JJ82_9MICO</name>
<organism evidence="3 5">
    <name type="scientific">Frigoribacterium faeni</name>
    <dbReference type="NCBI Taxonomy" id="145483"/>
    <lineage>
        <taxon>Bacteria</taxon>
        <taxon>Bacillati</taxon>
        <taxon>Actinomycetota</taxon>
        <taxon>Actinomycetes</taxon>
        <taxon>Micrococcales</taxon>
        <taxon>Microbacteriaceae</taxon>
        <taxon>Frigoribacterium</taxon>
    </lineage>
</organism>
<dbReference type="EMBL" id="BJUV01000003">
    <property type="protein sequence ID" value="GEK82195.1"/>
    <property type="molecule type" value="Genomic_DNA"/>
</dbReference>